<name>A0ABN3U9R1_9ACTN</name>
<evidence type="ECO:0000313" key="3">
    <source>
        <dbReference type="Proteomes" id="UP001501842"/>
    </source>
</evidence>
<keyword evidence="3" id="KW-1185">Reference proteome</keyword>
<dbReference type="Pfam" id="PF13349">
    <property type="entry name" value="DUF4097"/>
    <property type="match status" value="1"/>
</dbReference>
<sequence>MPAFDTPEPITADIEVYVGQVRIHAGDRADTVVEVRPSDPSNEASVQVAEQTIVEFSGGRLLVKGPRPKVLGYLRSWRGSIEVTVDLPAGSRVEGRCAAGGVTNFIATGPLGQTCLHSMNGDLRLEEVGSLEARASTGEVQVDRVTGPVEVTGSTGAIRIGAVAGPGMVKNSTGAIMLGEVTGDLQLKTGVGEITVGRVLGGLTARSAHGRIRIDAAVSGTVHVEGGHGKVGIGIPEGTAARLDLHSKNGVVRNTLTAADGPETTDTVVEVRAQTSWGDIDVHRS</sequence>
<feature type="domain" description="DUF4097" evidence="1">
    <location>
        <begin position="19"/>
        <end position="281"/>
    </location>
</feature>
<reference evidence="2 3" key="1">
    <citation type="journal article" date="2019" name="Int. J. Syst. Evol. Microbiol.">
        <title>The Global Catalogue of Microorganisms (GCM) 10K type strain sequencing project: providing services to taxonomists for standard genome sequencing and annotation.</title>
        <authorList>
            <consortium name="The Broad Institute Genomics Platform"/>
            <consortium name="The Broad Institute Genome Sequencing Center for Infectious Disease"/>
            <person name="Wu L."/>
            <person name="Ma J."/>
        </authorList>
    </citation>
    <scope>NUCLEOTIDE SEQUENCE [LARGE SCALE GENOMIC DNA]</scope>
    <source>
        <strain evidence="2 3">JCM 8201</strain>
    </source>
</reference>
<proteinExistence type="predicted"/>
<gene>
    <name evidence="2" type="ORF">GCM10010439_34120</name>
</gene>
<dbReference type="PANTHER" id="PTHR34094:SF1">
    <property type="entry name" value="PROTEIN FAM185A"/>
    <property type="match status" value="1"/>
</dbReference>
<dbReference type="Proteomes" id="UP001501842">
    <property type="component" value="Unassembled WGS sequence"/>
</dbReference>
<dbReference type="InterPro" id="IPR025164">
    <property type="entry name" value="Toastrack_DUF4097"/>
</dbReference>
<accession>A0ABN3U9R1</accession>
<protein>
    <submittedName>
        <fullName evidence="2">DUF4097 family beta strand repeat-containing protein</fullName>
    </submittedName>
</protein>
<evidence type="ECO:0000313" key="2">
    <source>
        <dbReference type="EMBL" id="GAA2727670.1"/>
    </source>
</evidence>
<evidence type="ECO:0000259" key="1">
    <source>
        <dbReference type="Pfam" id="PF13349"/>
    </source>
</evidence>
<dbReference type="RefSeq" id="WP_344451399.1">
    <property type="nucleotide sequence ID" value="NZ_BAAATZ010000012.1"/>
</dbReference>
<organism evidence="2 3">
    <name type="scientific">Actinocorallia aurantiaca</name>
    <dbReference type="NCBI Taxonomy" id="46204"/>
    <lineage>
        <taxon>Bacteria</taxon>
        <taxon>Bacillati</taxon>
        <taxon>Actinomycetota</taxon>
        <taxon>Actinomycetes</taxon>
        <taxon>Streptosporangiales</taxon>
        <taxon>Thermomonosporaceae</taxon>
        <taxon>Actinocorallia</taxon>
    </lineage>
</organism>
<comment type="caution">
    <text evidence="2">The sequence shown here is derived from an EMBL/GenBank/DDBJ whole genome shotgun (WGS) entry which is preliminary data.</text>
</comment>
<dbReference type="PANTHER" id="PTHR34094">
    <property type="match status" value="1"/>
</dbReference>
<dbReference type="EMBL" id="BAAATZ010000012">
    <property type="protein sequence ID" value="GAA2727670.1"/>
    <property type="molecule type" value="Genomic_DNA"/>
</dbReference>